<dbReference type="EMBL" id="WVHS01000003">
    <property type="protein sequence ID" value="MXV16440.1"/>
    <property type="molecule type" value="Genomic_DNA"/>
</dbReference>
<dbReference type="AlphaFoldDB" id="A0A7K1XZP5"/>
<accession>A0A7K1XZP5</accession>
<evidence type="ECO:0000313" key="2">
    <source>
        <dbReference type="Proteomes" id="UP000451233"/>
    </source>
</evidence>
<evidence type="ECO:0000313" key="1">
    <source>
        <dbReference type="EMBL" id="MXV16440.1"/>
    </source>
</evidence>
<keyword evidence="2" id="KW-1185">Reference proteome</keyword>
<dbReference type="RefSeq" id="WP_160907434.1">
    <property type="nucleotide sequence ID" value="NZ_WVHS01000003.1"/>
</dbReference>
<name>A0A7K1XZP5_9SPHI</name>
<dbReference type="Proteomes" id="UP000451233">
    <property type="component" value="Unassembled WGS sequence"/>
</dbReference>
<proteinExistence type="predicted"/>
<sequence length="149" mass="16884">MKINRTWLTRGATLFITVLLLSPELAAGDLGKWRFVKKTALIRVLLSSVKGNGSSQAIYLYRGNAGAASANDSQAVLDTGMGVTCVWHLNETDPRRIQRRHEARVMNQAKDEHWARLDYESQKEGQRFTSYGKQKRNINPLLQPYAFSF</sequence>
<protein>
    <submittedName>
        <fullName evidence="1">Uncharacterized protein</fullName>
    </submittedName>
</protein>
<gene>
    <name evidence="1" type="ORF">GS398_14095</name>
</gene>
<comment type="caution">
    <text evidence="1">The sequence shown here is derived from an EMBL/GenBank/DDBJ whole genome shotgun (WGS) entry which is preliminary data.</text>
</comment>
<organism evidence="1 2">
    <name type="scientific">Hufsiella ginkgonis</name>
    <dbReference type="NCBI Taxonomy" id="2695274"/>
    <lineage>
        <taxon>Bacteria</taxon>
        <taxon>Pseudomonadati</taxon>
        <taxon>Bacteroidota</taxon>
        <taxon>Sphingobacteriia</taxon>
        <taxon>Sphingobacteriales</taxon>
        <taxon>Sphingobacteriaceae</taxon>
        <taxon>Hufsiella</taxon>
    </lineage>
</organism>
<reference evidence="1 2" key="1">
    <citation type="submission" date="2019-11" db="EMBL/GenBank/DDBJ databases">
        <title>Pedobacter sp. HMF7056 Genome sequencing and assembly.</title>
        <authorList>
            <person name="Kang H."/>
            <person name="Kim H."/>
            <person name="Joh K."/>
        </authorList>
    </citation>
    <scope>NUCLEOTIDE SEQUENCE [LARGE SCALE GENOMIC DNA]</scope>
    <source>
        <strain evidence="1 2">HMF7056</strain>
    </source>
</reference>